<accession>A0ABN6Y208</accession>
<feature type="domain" description="RNA polymerase sigma factor 70 region 4 type 2" evidence="7">
    <location>
        <begin position="128"/>
        <end position="180"/>
    </location>
</feature>
<feature type="domain" description="RNA polymerase sigma-70 region 2" evidence="6">
    <location>
        <begin position="33"/>
        <end position="99"/>
    </location>
</feature>
<keyword evidence="3" id="KW-0731">Sigma factor</keyword>
<evidence type="ECO:0000256" key="2">
    <source>
        <dbReference type="ARBA" id="ARBA00023015"/>
    </source>
</evidence>
<evidence type="ECO:0000259" key="6">
    <source>
        <dbReference type="Pfam" id="PF04542"/>
    </source>
</evidence>
<evidence type="ECO:0000313" key="8">
    <source>
        <dbReference type="EMBL" id="BDZ51367.1"/>
    </source>
</evidence>
<dbReference type="InterPro" id="IPR013249">
    <property type="entry name" value="RNA_pol_sigma70_r4_t2"/>
</dbReference>
<evidence type="ECO:0000313" key="9">
    <source>
        <dbReference type="Proteomes" id="UP001321486"/>
    </source>
</evidence>
<dbReference type="Proteomes" id="UP001321486">
    <property type="component" value="Chromosome"/>
</dbReference>
<comment type="similarity">
    <text evidence="1">Belongs to the sigma-70 factor family. ECF subfamily.</text>
</comment>
<protein>
    <submittedName>
        <fullName evidence="8">RNA polymerase sigma factor</fullName>
    </submittedName>
</protein>
<dbReference type="SUPFAM" id="SSF88659">
    <property type="entry name" value="Sigma3 and sigma4 domains of RNA polymerase sigma factors"/>
    <property type="match status" value="1"/>
</dbReference>
<dbReference type="Pfam" id="PF04542">
    <property type="entry name" value="Sigma70_r2"/>
    <property type="match status" value="1"/>
</dbReference>
<dbReference type="RefSeq" id="WP_286344144.1">
    <property type="nucleotide sequence ID" value="NZ_AP027732.1"/>
</dbReference>
<dbReference type="Pfam" id="PF08281">
    <property type="entry name" value="Sigma70_r4_2"/>
    <property type="match status" value="1"/>
</dbReference>
<keyword evidence="2" id="KW-0805">Transcription regulation</keyword>
<proteinExistence type="inferred from homology"/>
<dbReference type="InterPro" id="IPR039425">
    <property type="entry name" value="RNA_pol_sigma-70-like"/>
</dbReference>
<dbReference type="Gene3D" id="1.10.10.10">
    <property type="entry name" value="Winged helix-like DNA-binding domain superfamily/Winged helix DNA-binding domain"/>
    <property type="match status" value="1"/>
</dbReference>
<keyword evidence="5" id="KW-0804">Transcription</keyword>
<dbReference type="SUPFAM" id="SSF88946">
    <property type="entry name" value="Sigma2 domain of RNA polymerase sigma factors"/>
    <property type="match status" value="1"/>
</dbReference>
<sequence length="188" mass="21351">MREAQQNTLLLEASDGILAARAADGDVDAFEVLARRYGPLMRVFAAKLLGSDVESDDVVQEAFLTAWRQLDRLAEPRAVKSWLMRMVTNKAIDRMRVRKQHDDIDDYEPPARSSDNPERIIEMRMQLQALSTALTNLPDEQRQAWVLKELGGSSYGEIAETLGLPASTVRGLLVRARKTLMHEMEEWR</sequence>
<dbReference type="PANTHER" id="PTHR43133:SF8">
    <property type="entry name" value="RNA POLYMERASE SIGMA FACTOR HI_1459-RELATED"/>
    <property type="match status" value="1"/>
</dbReference>
<evidence type="ECO:0000259" key="7">
    <source>
        <dbReference type="Pfam" id="PF08281"/>
    </source>
</evidence>
<dbReference type="CDD" id="cd06171">
    <property type="entry name" value="Sigma70_r4"/>
    <property type="match status" value="1"/>
</dbReference>
<keyword evidence="4" id="KW-0238">DNA-binding</keyword>
<dbReference type="InterPro" id="IPR014284">
    <property type="entry name" value="RNA_pol_sigma-70_dom"/>
</dbReference>
<keyword evidence="9" id="KW-1185">Reference proteome</keyword>
<gene>
    <name evidence="8" type="ORF">GCM10025867_36080</name>
</gene>
<dbReference type="InterPro" id="IPR007627">
    <property type="entry name" value="RNA_pol_sigma70_r2"/>
</dbReference>
<name>A0ABN6Y208_9MICO</name>
<dbReference type="EMBL" id="AP027732">
    <property type="protein sequence ID" value="BDZ51367.1"/>
    <property type="molecule type" value="Genomic_DNA"/>
</dbReference>
<dbReference type="InterPro" id="IPR036388">
    <property type="entry name" value="WH-like_DNA-bd_sf"/>
</dbReference>
<dbReference type="PANTHER" id="PTHR43133">
    <property type="entry name" value="RNA POLYMERASE ECF-TYPE SIGMA FACTO"/>
    <property type="match status" value="1"/>
</dbReference>
<dbReference type="NCBIfam" id="TIGR02937">
    <property type="entry name" value="sigma70-ECF"/>
    <property type="match status" value="1"/>
</dbReference>
<organism evidence="8 9">
    <name type="scientific">Frondihabitans sucicola</name>
    <dbReference type="NCBI Taxonomy" id="1268041"/>
    <lineage>
        <taxon>Bacteria</taxon>
        <taxon>Bacillati</taxon>
        <taxon>Actinomycetota</taxon>
        <taxon>Actinomycetes</taxon>
        <taxon>Micrococcales</taxon>
        <taxon>Microbacteriaceae</taxon>
        <taxon>Frondihabitans</taxon>
    </lineage>
</organism>
<evidence type="ECO:0000256" key="5">
    <source>
        <dbReference type="ARBA" id="ARBA00023163"/>
    </source>
</evidence>
<reference evidence="9" key="1">
    <citation type="journal article" date="2019" name="Int. J. Syst. Evol. Microbiol.">
        <title>The Global Catalogue of Microorganisms (GCM) 10K type strain sequencing project: providing services to taxonomists for standard genome sequencing and annotation.</title>
        <authorList>
            <consortium name="The Broad Institute Genomics Platform"/>
            <consortium name="The Broad Institute Genome Sequencing Center for Infectious Disease"/>
            <person name="Wu L."/>
            <person name="Ma J."/>
        </authorList>
    </citation>
    <scope>NUCLEOTIDE SEQUENCE [LARGE SCALE GENOMIC DNA]</scope>
    <source>
        <strain evidence="9">NBRC 108728</strain>
    </source>
</reference>
<evidence type="ECO:0000256" key="3">
    <source>
        <dbReference type="ARBA" id="ARBA00023082"/>
    </source>
</evidence>
<dbReference type="InterPro" id="IPR013325">
    <property type="entry name" value="RNA_pol_sigma_r2"/>
</dbReference>
<dbReference type="InterPro" id="IPR013324">
    <property type="entry name" value="RNA_pol_sigma_r3/r4-like"/>
</dbReference>
<evidence type="ECO:0000256" key="4">
    <source>
        <dbReference type="ARBA" id="ARBA00023125"/>
    </source>
</evidence>
<evidence type="ECO:0000256" key="1">
    <source>
        <dbReference type="ARBA" id="ARBA00010641"/>
    </source>
</evidence>
<dbReference type="Gene3D" id="1.10.1740.10">
    <property type="match status" value="1"/>
</dbReference>